<evidence type="ECO:0000313" key="2">
    <source>
        <dbReference type="Proteomes" id="UP000356253"/>
    </source>
</evidence>
<sequence>MSTILVVEDNEMVANAVAFKLKREGYEVVLALDGREAKKELGQKKFELIITDIMLPYMNGIELIEYAKTNYPSIPIIVLSVANQEKMVMNAFQLGVEDFISKPFNPNELILRVKRVL</sequence>
<protein>
    <submittedName>
        <fullName evidence="1">Alkaline phosphatase synthesis transcriptional regulatory protein PhoP</fullName>
    </submittedName>
</protein>
<proteinExistence type="predicted"/>
<reference evidence="1" key="1">
    <citation type="submission" date="2019-09" db="EMBL/GenBank/DDBJ databases">
        <authorList>
            <person name="Rodrigo-Torres L."/>
            <person name="Arahal R. D."/>
            <person name="Lucena T."/>
        </authorList>
    </citation>
    <scope>NUCLEOTIDE SEQUENCE</scope>
    <source>
        <strain evidence="1">ISS653</strain>
    </source>
</reference>
<name>A0AC61Y5L4_9FLAO</name>
<dbReference type="Proteomes" id="UP000356253">
    <property type="component" value="Unassembled WGS sequence"/>
</dbReference>
<accession>A0AC61Y5L4</accession>
<evidence type="ECO:0000313" key="1">
    <source>
        <dbReference type="EMBL" id="VVU99687.1"/>
    </source>
</evidence>
<comment type="caution">
    <text evidence="1">The sequence shown here is derived from an EMBL/GenBank/DDBJ whole genome shotgun (WGS) entry which is preliminary data.</text>
</comment>
<keyword evidence="2" id="KW-1185">Reference proteome</keyword>
<organism evidence="1 2">
    <name type="scientific">Mesonia oceanica</name>
    <dbReference type="NCBI Taxonomy" id="2687242"/>
    <lineage>
        <taxon>Bacteria</taxon>
        <taxon>Pseudomonadati</taxon>
        <taxon>Bacteroidota</taxon>
        <taxon>Flavobacteriia</taxon>
        <taxon>Flavobacteriales</taxon>
        <taxon>Flavobacteriaceae</taxon>
        <taxon>Mesonia</taxon>
    </lineage>
</organism>
<dbReference type="EMBL" id="CABVMM010000003">
    <property type="protein sequence ID" value="VVU99687.1"/>
    <property type="molecule type" value="Genomic_DNA"/>
</dbReference>
<gene>
    <name evidence="1" type="primary">phoP_1</name>
    <name evidence="1" type="ORF">FVB9532_00943</name>
</gene>